<reference evidence="2 3" key="1">
    <citation type="submission" date="2024-01" db="EMBL/GenBank/DDBJ databases">
        <title>The genomes of 5 underutilized Papilionoideae crops provide insights into root nodulation and disease resistanc.</title>
        <authorList>
            <person name="Yuan L."/>
        </authorList>
    </citation>
    <scope>NUCLEOTIDE SEQUENCE [LARGE SCALE GENOMIC DNA]</scope>
    <source>
        <strain evidence="2">ZHUSHIDOU_FW_LH</strain>
        <tissue evidence="2">Leaf</tissue>
    </source>
</reference>
<proteinExistence type="predicted"/>
<feature type="region of interest" description="Disordered" evidence="1">
    <location>
        <begin position="176"/>
        <end position="207"/>
    </location>
</feature>
<sequence length="273" mass="28919">MTLSPSEDSCEKRSPEEEDLLARSNKKPKPNDGLLCSESIMDDFISEVGDEKEQDGEGKEQDNCPEGLLVITPSDSVSGAAVPSNPKVATDVQAVLKETMSNPASVGMEGVIFAKKIDAALTSAESKFGPWMIATKRNHRNHAPKSEGRNVLSNTDGSRFAALQNENHVQIVTESPPSHLYADSGPTKKPSTVVSEPPALSHARDKVASKEKEVIAFANALKSWISPSAGHQPKPPECVISASLNNGSGEVSTDLISAGAFQRMDEGAAASNV</sequence>
<comment type="caution">
    <text evidence="2">The sequence shown here is derived from an EMBL/GenBank/DDBJ whole genome shotgun (WGS) entry which is preliminary data.</text>
</comment>
<keyword evidence="3" id="KW-1185">Reference proteome</keyword>
<feature type="region of interest" description="Disordered" evidence="1">
    <location>
        <begin position="1"/>
        <end position="67"/>
    </location>
</feature>
<protein>
    <submittedName>
        <fullName evidence="2">Uncharacterized protein</fullName>
    </submittedName>
</protein>
<evidence type="ECO:0000313" key="3">
    <source>
        <dbReference type="Proteomes" id="UP001372338"/>
    </source>
</evidence>
<accession>A0AAN9I1X7</accession>
<dbReference type="Proteomes" id="UP001372338">
    <property type="component" value="Unassembled WGS sequence"/>
</dbReference>
<gene>
    <name evidence="2" type="ORF">RIF29_26909</name>
</gene>
<organism evidence="2 3">
    <name type="scientific">Crotalaria pallida</name>
    <name type="common">Smooth rattlebox</name>
    <name type="synonym">Crotalaria striata</name>
    <dbReference type="NCBI Taxonomy" id="3830"/>
    <lineage>
        <taxon>Eukaryota</taxon>
        <taxon>Viridiplantae</taxon>
        <taxon>Streptophyta</taxon>
        <taxon>Embryophyta</taxon>
        <taxon>Tracheophyta</taxon>
        <taxon>Spermatophyta</taxon>
        <taxon>Magnoliopsida</taxon>
        <taxon>eudicotyledons</taxon>
        <taxon>Gunneridae</taxon>
        <taxon>Pentapetalae</taxon>
        <taxon>rosids</taxon>
        <taxon>fabids</taxon>
        <taxon>Fabales</taxon>
        <taxon>Fabaceae</taxon>
        <taxon>Papilionoideae</taxon>
        <taxon>50 kb inversion clade</taxon>
        <taxon>genistoids sensu lato</taxon>
        <taxon>core genistoids</taxon>
        <taxon>Crotalarieae</taxon>
        <taxon>Crotalaria</taxon>
    </lineage>
</organism>
<name>A0AAN9I1X7_CROPI</name>
<evidence type="ECO:0000313" key="2">
    <source>
        <dbReference type="EMBL" id="KAK7260665.1"/>
    </source>
</evidence>
<feature type="compositionally biased region" description="Basic and acidic residues" evidence="1">
    <location>
        <begin position="49"/>
        <end position="62"/>
    </location>
</feature>
<evidence type="ECO:0000256" key="1">
    <source>
        <dbReference type="SAM" id="MobiDB-lite"/>
    </source>
</evidence>
<dbReference type="AlphaFoldDB" id="A0AAN9I1X7"/>
<dbReference type="EMBL" id="JAYWIO010000005">
    <property type="protein sequence ID" value="KAK7260665.1"/>
    <property type="molecule type" value="Genomic_DNA"/>
</dbReference>